<reference evidence="8" key="1">
    <citation type="submission" date="2020-02" db="EMBL/GenBank/DDBJ databases">
        <authorList>
            <person name="Meier V. D."/>
        </authorList>
    </citation>
    <scope>NUCLEOTIDE SEQUENCE</scope>
    <source>
        <strain evidence="8">AVDCRST_MAG71</strain>
    </source>
</reference>
<evidence type="ECO:0000256" key="7">
    <source>
        <dbReference type="HAMAP-Rule" id="MF_00375"/>
    </source>
</evidence>
<comment type="similarity">
    <text evidence="3 7">Belongs to the class-III pyridoxal-phosphate-dependent aminotransferase family. HemL subfamily.</text>
</comment>
<dbReference type="Gene3D" id="3.40.640.10">
    <property type="entry name" value="Type I PLP-dependent aspartate aminotransferase-like (Major domain)"/>
    <property type="match status" value="1"/>
</dbReference>
<comment type="subunit">
    <text evidence="7">Homodimer.</text>
</comment>
<dbReference type="Gene3D" id="3.90.1150.10">
    <property type="entry name" value="Aspartate Aminotransferase, domain 1"/>
    <property type="match status" value="1"/>
</dbReference>
<name>A0A6J4KFX1_9GAMM</name>
<dbReference type="InterPro" id="IPR005814">
    <property type="entry name" value="Aminotrans_3"/>
</dbReference>
<evidence type="ECO:0000256" key="3">
    <source>
        <dbReference type="ARBA" id="ARBA00008981"/>
    </source>
</evidence>
<dbReference type="Pfam" id="PF00202">
    <property type="entry name" value="Aminotran_3"/>
    <property type="match status" value="1"/>
</dbReference>
<keyword evidence="6 7" id="KW-0627">Porphyrin biosynthesis</keyword>
<evidence type="ECO:0000256" key="5">
    <source>
        <dbReference type="ARBA" id="ARBA00023235"/>
    </source>
</evidence>
<organism evidence="8">
    <name type="scientific">uncultured Lysobacter sp</name>
    <dbReference type="NCBI Taxonomy" id="271060"/>
    <lineage>
        <taxon>Bacteria</taxon>
        <taxon>Pseudomonadati</taxon>
        <taxon>Pseudomonadota</taxon>
        <taxon>Gammaproteobacteria</taxon>
        <taxon>Lysobacterales</taxon>
        <taxon>Lysobacteraceae</taxon>
        <taxon>Lysobacter</taxon>
        <taxon>environmental samples</taxon>
    </lineage>
</organism>
<dbReference type="EMBL" id="CADCUA010000077">
    <property type="protein sequence ID" value="CAA9303847.1"/>
    <property type="molecule type" value="Genomic_DNA"/>
</dbReference>
<dbReference type="AlphaFoldDB" id="A0A6J4KFX1"/>
<comment type="subcellular location">
    <subcellularLocation>
        <location evidence="7">Cytoplasm</location>
    </subcellularLocation>
</comment>
<dbReference type="EC" id="5.4.3.8" evidence="7"/>
<dbReference type="GO" id="GO:0006782">
    <property type="term" value="P:protoporphyrinogen IX biosynthetic process"/>
    <property type="evidence" value="ECO:0007669"/>
    <property type="project" value="UniProtKB-UniRule"/>
</dbReference>
<dbReference type="NCBIfam" id="NF000818">
    <property type="entry name" value="PRK00062.1"/>
    <property type="match status" value="1"/>
</dbReference>
<evidence type="ECO:0000256" key="6">
    <source>
        <dbReference type="ARBA" id="ARBA00023244"/>
    </source>
</evidence>
<protein>
    <recommendedName>
        <fullName evidence="7">Glutamate-1-semialdehyde 2,1-aminomutase</fullName>
        <shortName evidence="7">GSA</shortName>
        <ecNumber evidence="7">5.4.3.8</ecNumber>
    </recommendedName>
    <alternativeName>
        <fullName evidence="7">Glutamate-1-semialdehyde aminotransferase</fullName>
        <shortName evidence="7">GSA-AT</shortName>
    </alternativeName>
</protein>
<dbReference type="InterPro" id="IPR049704">
    <property type="entry name" value="Aminotrans_3_PPA_site"/>
</dbReference>
<dbReference type="GO" id="GO:0042286">
    <property type="term" value="F:glutamate-1-semialdehyde 2,1-aminomutase activity"/>
    <property type="evidence" value="ECO:0007669"/>
    <property type="project" value="UniProtKB-UniRule"/>
</dbReference>
<sequence length="427" mass="45323">MNNEQSHELFTRACRLLPGGVNSPVRAFKSVGGEPFFAQRAEGPHLFDVDGNRYIDYVGSWGPMIAGHAHPQVLDAVARTMRDGLSFGVPNALEVTMAEAITRIVPSCEMVRMVNSGTEATLSAIRVARGATGRNRIVKFEGCYHGHGDSFLVKAGSGVMTLGLPNSPGVPAALADLTLTLSYNDFDAATALFDEVGSEIAGLIIEPIVGNANCILPREGYLQHLRELCTKHGALLIFDEVMTGFRVALGGAQQRYGITPDLSTFGKIIGGGMPVGAYGGRRDLMSQVAPSGPIYQAGTLSGNPVAMAAGLATLELIEAPGFHDALERSTHALCDGLEAAAREAGVAFHTVRAPGMFGLYFREGPVETFADALASDTGRFNRFFHAMLERGVYLAPSAFEAGFMSSAHGEAEIARTVEAAREAFRSI</sequence>
<dbReference type="FunFam" id="3.40.640.10:FF:000021">
    <property type="entry name" value="Glutamate-1-semialdehyde 2,1-aminomutase"/>
    <property type="match status" value="1"/>
</dbReference>
<dbReference type="InterPro" id="IPR004639">
    <property type="entry name" value="4pyrrol_synth_GluAld_NH2Trfase"/>
</dbReference>
<keyword evidence="5 7" id="KW-0413">Isomerase</keyword>
<gene>
    <name evidence="7" type="primary">hemL</name>
    <name evidence="8" type="ORF">AVDCRST_MAG71-258</name>
</gene>
<dbReference type="GO" id="GO:0005737">
    <property type="term" value="C:cytoplasm"/>
    <property type="evidence" value="ECO:0007669"/>
    <property type="project" value="UniProtKB-SubCell"/>
</dbReference>
<dbReference type="PANTHER" id="PTHR43713:SF3">
    <property type="entry name" value="GLUTAMATE-1-SEMIALDEHYDE 2,1-AMINOMUTASE 1, CHLOROPLASTIC-RELATED"/>
    <property type="match status" value="1"/>
</dbReference>
<evidence type="ECO:0000256" key="4">
    <source>
        <dbReference type="ARBA" id="ARBA00022898"/>
    </source>
</evidence>
<evidence type="ECO:0000313" key="8">
    <source>
        <dbReference type="EMBL" id="CAA9303847.1"/>
    </source>
</evidence>
<comment type="cofactor">
    <cofactor evidence="1 7">
        <name>pyridoxal 5'-phosphate</name>
        <dbReference type="ChEBI" id="CHEBI:597326"/>
    </cofactor>
</comment>
<keyword evidence="4 7" id="KW-0663">Pyridoxal phosphate</keyword>
<evidence type="ECO:0000256" key="2">
    <source>
        <dbReference type="ARBA" id="ARBA00004819"/>
    </source>
</evidence>
<dbReference type="InterPro" id="IPR015421">
    <property type="entry name" value="PyrdxlP-dep_Trfase_major"/>
</dbReference>
<dbReference type="PROSITE" id="PS00600">
    <property type="entry name" value="AA_TRANSFER_CLASS_3"/>
    <property type="match status" value="1"/>
</dbReference>
<comment type="pathway">
    <text evidence="2">Porphyrin-containing compound metabolism; protoporphyrin-IX biosynthesis; 5-aminolevulinate from L-glutamyl-tRNA(Glu): step 2/2.</text>
</comment>
<dbReference type="SUPFAM" id="SSF53383">
    <property type="entry name" value="PLP-dependent transferases"/>
    <property type="match status" value="1"/>
</dbReference>
<dbReference type="CDD" id="cd00610">
    <property type="entry name" value="OAT_like"/>
    <property type="match status" value="1"/>
</dbReference>
<feature type="modified residue" description="N6-(pyridoxal phosphate)lysine" evidence="7">
    <location>
        <position position="267"/>
    </location>
</feature>
<comment type="catalytic activity">
    <reaction evidence="7">
        <text>(S)-4-amino-5-oxopentanoate = 5-aminolevulinate</text>
        <dbReference type="Rhea" id="RHEA:14265"/>
        <dbReference type="ChEBI" id="CHEBI:57501"/>
        <dbReference type="ChEBI" id="CHEBI:356416"/>
        <dbReference type="EC" id="5.4.3.8"/>
    </reaction>
</comment>
<dbReference type="InterPro" id="IPR015422">
    <property type="entry name" value="PyrdxlP-dep_Trfase_small"/>
</dbReference>
<keyword evidence="7" id="KW-0963">Cytoplasm</keyword>
<dbReference type="GO" id="GO:0008483">
    <property type="term" value="F:transaminase activity"/>
    <property type="evidence" value="ECO:0007669"/>
    <property type="project" value="InterPro"/>
</dbReference>
<dbReference type="PANTHER" id="PTHR43713">
    <property type="entry name" value="GLUTAMATE-1-SEMIALDEHYDE 2,1-AMINOMUTASE"/>
    <property type="match status" value="1"/>
</dbReference>
<accession>A0A6J4KFX1</accession>
<dbReference type="InterPro" id="IPR015424">
    <property type="entry name" value="PyrdxlP-dep_Trfase"/>
</dbReference>
<proteinExistence type="inferred from homology"/>
<evidence type="ECO:0000256" key="1">
    <source>
        <dbReference type="ARBA" id="ARBA00001933"/>
    </source>
</evidence>
<dbReference type="HAMAP" id="MF_00375">
    <property type="entry name" value="HemL_aminotrans_3"/>
    <property type="match status" value="1"/>
</dbReference>
<dbReference type="NCBIfam" id="TIGR00713">
    <property type="entry name" value="hemL"/>
    <property type="match status" value="1"/>
</dbReference>
<dbReference type="GO" id="GO:0030170">
    <property type="term" value="F:pyridoxal phosphate binding"/>
    <property type="evidence" value="ECO:0007669"/>
    <property type="project" value="InterPro"/>
</dbReference>
<dbReference type="UniPathway" id="UPA00251">
    <property type="reaction ID" value="UER00317"/>
</dbReference>